<dbReference type="InterPro" id="IPR009003">
    <property type="entry name" value="Peptidase_S1_PA"/>
</dbReference>
<dbReference type="InterPro" id="IPR043504">
    <property type="entry name" value="Peptidase_S1_PA_chymotrypsin"/>
</dbReference>
<dbReference type="GO" id="GO:0006508">
    <property type="term" value="P:proteolysis"/>
    <property type="evidence" value="ECO:0007669"/>
    <property type="project" value="InterPro"/>
</dbReference>
<name>A0AAV2S1K0_MEGNR</name>
<organism evidence="5 6">
    <name type="scientific">Meganyctiphanes norvegica</name>
    <name type="common">Northern krill</name>
    <name type="synonym">Thysanopoda norvegica</name>
    <dbReference type="NCBI Taxonomy" id="48144"/>
    <lineage>
        <taxon>Eukaryota</taxon>
        <taxon>Metazoa</taxon>
        <taxon>Ecdysozoa</taxon>
        <taxon>Arthropoda</taxon>
        <taxon>Crustacea</taxon>
        <taxon>Multicrustacea</taxon>
        <taxon>Malacostraca</taxon>
        <taxon>Eumalacostraca</taxon>
        <taxon>Eucarida</taxon>
        <taxon>Euphausiacea</taxon>
        <taxon>Euphausiidae</taxon>
        <taxon>Meganyctiphanes</taxon>
    </lineage>
</organism>
<dbReference type="CDD" id="cd00190">
    <property type="entry name" value="Tryp_SPc"/>
    <property type="match status" value="1"/>
</dbReference>
<dbReference type="InterPro" id="IPR001254">
    <property type="entry name" value="Trypsin_dom"/>
</dbReference>
<proteinExistence type="inferred from homology"/>
<dbReference type="InterPro" id="IPR033116">
    <property type="entry name" value="TRYPSIN_SER"/>
</dbReference>
<dbReference type="PROSITE" id="PS50240">
    <property type="entry name" value="TRYPSIN_DOM"/>
    <property type="match status" value="1"/>
</dbReference>
<gene>
    <name evidence="5" type="ORF">MNOR_LOCUS32045</name>
</gene>
<dbReference type="GO" id="GO:0004252">
    <property type="term" value="F:serine-type endopeptidase activity"/>
    <property type="evidence" value="ECO:0007669"/>
    <property type="project" value="InterPro"/>
</dbReference>
<evidence type="ECO:0000313" key="6">
    <source>
        <dbReference type="Proteomes" id="UP001497623"/>
    </source>
</evidence>
<evidence type="ECO:0000313" key="5">
    <source>
        <dbReference type="EMBL" id="CAL4158163.1"/>
    </source>
</evidence>
<dbReference type="InterPro" id="IPR051487">
    <property type="entry name" value="Ser/Thr_Proteases_Immune/Dev"/>
</dbReference>
<keyword evidence="6" id="KW-1185">Reference proteome</keyword>
<comment type="caution">
    <text evidence="5">The sequence shown here is derived from an EMBL/GenBank/DDBJ whole genome shotgun (WGS) entry which is preliminary data.</text>
</comment>
<feature type="domain" description="Peptidase S1" evidence="4">
    <location>
        <begin position="235"/>
        <end position="428"/>
    </location>
</feature>
<feature type="non-terminal residue" evidence="5">
    <location>
        <position position="428"/>
    </location>
</feature>
<dbReference type="PRINTS" id="PR00722">
    <property type="entry name" value="CHYMOTRYPSIN"/>
</dbReference>
<evidence type="ECO:0000259" key="4">
    <source>
        <dbReference type="PROSITE" id="PS50240"/>
    </source>
</evidence>
<evidence type="ECO:0000256" key="1">
    <source>
        <dbReference type="ARBA" id="ARBA00023157"/>
    </source>
</evidence>
<feature type="compositionally biased region" description="Polar residues" evidence="3">
    <location>
        <begin position="143"/>
        <end position="160"/>
    </location>
</feature>
<dbReference type="Pfam" id="PF00089">
    <property type="entry name" value="Trypsin"/>
    <property type="match status" value="1"/>
</dbReference>
<dbReference type="SUPFAM" id="SSF50494">
    <property type="entry name" value="Trypsin-like serine proteases"/>
    <property type="match status" value="1"/>
</dbReference>
<dbReference type="AlphaFoldDB" id="A0AAV2S1K0"/>
<dbReference type="PROSITE" id="PS00135">
    <property type="entry name" value="TRYPSIN_SER"/>
    <property type="match status" value="1"/>
</dbReference>
<reference evidence="5 6" key="1">
    <citation type="submission" date="2024-05" db="EMBL/GenBank/DDBJ databases">
        <authorList>
            <person name="Wallberg A."/>
        </authorList>
    </citation>
    <scope>NUCLEOTIDE SEQUENCE [LARGE SCALE GENOMIC DNA]</scope>
</reference>
<sequence length="428" mass="48272">MEGEKLKPVVIGKAKRPRAFEHFIDEMEQRHGESFEGNCHLILCGKRLTEAESWEYRHKVKFIYVDKAQNNCKRLRQPANAEDSCAGPQQLWAFKLTNDLNDPSILTDIRQTFKQSSLRDWERSMQSTINSINSSSDIDEQSPSTSFTNATQSSSNINPDTTVKSQLARGLCHCMDPNGNRHVKGFDLECASEGWNFTNISRKFVKIPDITMGSAVISRSSSMTLLSFYRQQFFCKTSHARVGEHDVTRDNDGAQPQTLLIINHELELYDEKNNHNDVALLTLEREVSFNSFIQPVCLPFRQDLRHNNFLGQRLDVVGWGRTNHAIRQTSPIPLEAKVEVVTRDRCQQAYGKLEPPFNIIESQLCAGTGGTDSCNGDSGGPLHYFDGQSGRYYVVGVTSFGVECGRPDFPGVYARVGSYLSWIESKVN</sequence>
<dbReference type="InterPro" id="IPR001314">
    <property type="entry name" value="Peptidase_S1A"/>
</dbReference>
<dbReference type="Proteomes" id="UP001497623">
    <property type="component" value="Unassembled WGS sequence"/>
</dbReference>
<feature type="region of interest" description="Disordered" evidence="3">
    <location>
        <begin position="132"/>
        <end position="160"/>
    </location>
</feature>
<dbReference type="FunFam" id="2.40.10.10:FF:000002">
    <property type="entry name" value="Transmembrane protease serine"/>
    <property type="match status" value="1"/>
</dbReference>
<dbReference type="Gene3D" id="2.40.10.10">
    <property type="entry name" value="Trypsin-like serine proteases"/>
    <property type="match status" value="2"/>
</dbReference>
<protein>
    <recommendedName>
        <fullName evidence="4">Peptidase S1 domain-containing protein</fullName>
    </recommendedName>
</protein>
<keyword evidence="1" id="KW-1015">Disulfide bond</keyword>
<evidence type="ECO:0000256" key="3">
    <source>
        <dbReference type="SAM" id="MobiDB-lite"/>
    </source>
</evidence>
<accession>A0AAV2S1K0</accession>
<comment type="similarity">
    <text evidence="2">Belongs to the peptidase S1 family. CLIP subfamily.</text>
</comment>
<evidence type="ECO:0000256" key="2">
    <source>
        <dbReference type="ARBA" id="ARBA00024195"/>
    </source>
</evidence>
<dbReference type="PANTHER" id="PTHR24256">
    <property type="entry name" value="TRYPTASE-RELATED"/>
    <property type="match status" value="1"/>
</dbReference>
<dbReference type="SMART" id="SM00020">
    <property type="entry name" value="Tryp_SPc"/>
    <property type="match status" value="1"/>
</dbReference>
<dbReference type="EMBL" id="CAXKWB010042603">
    <property type="protein sequence ID" value="CAL4158163.1"/>
    <property type="molecule type" value="Genomic_DNA"/>
</dbReference>